<evidence type="ECO:0000313" key="2">
    <source>
        <dbReference type="EMBL" id="BBO77468.1"/>
    </source>
</evidence>
<dbReference type="InterPro" id="IPR001584">
    <property type="entry name" value="Integrase_cat-core"/>
</dbReference>
<name>A0A5K7Z8T5_9BACT</name>
<dbReference type="KEGG" id="dwd:DSCW_48850"/>
<dbReference type="Gene3D" id="3.30.420.10">
    <property type="entry name" value="Ribonuclease H-like superfamily/Ribonuclease H"/>
    <property type="match status" value="1"/>
</dbReference>
<gene>
    <name evidence="2" type="ORF">DSCW_48850</name>
</gene>
<dbReference type="SUPFAM" id="SSF53098">
    <property type="entry name" value="Ribonuclease H-like"/>
    <property type="match status" value="1"/>
</dbReference>
<dbReference type="EMBL" id="AP021875">
    <property type="protein sequence ID" value="BBO77468.1"/>
    <property type="molecule type" value="Genomic_DNA"/>
</dbReference>
<sequence length="195" mass="22893">MGLPDYLQMDNELSFRGSNKYPRSFGLVIRLCLHFGVQPVFIPIGEPWRNGVVEKFNDTYNKKFFRRQWFASYTTLKRQSKNFQRFHNKHHRYSCLKGKTPHEVLKVSNHNPSTIGANTKLPQLDSIADGNIILIRFIRSNRLLDIFGEKFLVSKDLVYSYVKAIIVTKIHRMQLYLGDELIDAFDYHLPVISRQ</sequence>
<dbReference type="GO" id="GO:0003676">
    <property type="term" value="F:nucleic acid binding"/>
    <property type="evidence" value="ECO:0007669"/>
    <property type="project" value="InterPro"/>
</dbReference>
<dbReference type="Proteomes" id="UP000427769">
    <property type="component" value="Chromosome"/>
</dbReference>
<dbReference type="GO" id="GO:0015074">
    <property type="term" value="P:DNA integration"/>
    <property type="evidence" value="ECO:0007669"/>
    <property type="project" value="InterPro"/>
</dbReference>
<protein>
    <recommendedName>
        <fullName evidence="1">Integrase catalytic domain-containing protein</fullName>
    </recommendedName>
</protein>
<dbReference type="InterPro" id="IPR036397">
    <property type="entry name" value="RNaseH_sf"/>
</dbReference>
<accession>A0A5K7Z8T5</accession>
<evidence type="ECO:0000313" key="3">
    <source>
        <dbReference type="Proteomes" id="UP000427769"/>
    </source>
</evidence>
<keyword evidence="3" id="KW-1185">Reference proteome</keyword>
<reference evidence="2 3" key="1">
    <citation type="submission" date="2019-11" db="EMBL/GenBank/DDBJ databases">
        <title>Comparative genomics of hydrocarbon-degrading Desulfosarcina strains.</title>
        <authorList>
            <person name="Watanabe M."/>
            <person name="Kojima H."/>
            <person name="Fukui M."/>
        </authorList>
    </citation>
    <scope>NUCLEOTIDE SEQUENCE [LARGE SCALE GENOMIC DNA]</scope>
    <source>
        <strain evidence="2 3">PP31</strain>
    </source>
</reference>
<dbReference type="InterPro" id="IPR012337">
    <property type="entry name" value="RNaseH-like_sf"/>
</dbReference>
<dbReference type="PROSITE" id="PS50994">
    <property type="entry name" value="INTEGRASE"/>
    <property type="match status" value="1"/>
</dbReference>
<dbReference type="RefSeq" id="WP_231715547.1">
    <property type="nucleotide sequence ID" value="NZ_AP021875.1"/>
</dbReference>
<proteinExistence type="predicted"/>
<organism evidence="2 3">
    <name type="scientific">Desulfosarcina widdelii</name>
    <dbReference type="NCBI Taxonomy" id="947919"/>
    <lineage>
        <taxon>Bacteria</taxon>
        <taxon>Pseudomonadati</taxon>
        <taxon>Thermodesulfobacteriota</taxon>
        <taxon>Desulfobacteria</taxon>
        <taxon>Desulfobacterales</taxon>
        <taxon>Desulfosarcinaceae</taxon>
        <taxon>Desulfosarcina</taxon>
    </lineage>
</organism>
<evidence type="ECO:0000259" key="1">
    <source>
        <dbReference type="PROSITE" id="PS50994"/>
    </source>
</evidence>
<feature type="domain" description="Integrase catalytic" evidence="1">
    <location>
        <begin position="1"/>
        <end position="109"/>
    </location>
</feature>
<dbReference type="Pfam" id="PF13683">
    <property type="entry name" value="rve_3"/>
    <property type="match status" value="1"/>
</dbReference>
<dbReference type="AlphaFoldDB" id="A0A5K7Z8T5"/>